<feature type="binding site" evidence="4">
    <location>
        <position position="307"/>
    </location>
    <ligand>
        <name>S-adenosyl-L-methionine</name>
        <dbReference type="ChEBI" id="CHEBI:59789"/>
    </ligand>
</feature>
<reference evidence="7 8" key="1">
    <citation type="submission" date="2016-02" db="EMBL/GenBank/DDBJ databases">
        <authorList>
            <person name="Wen L."/>
            <person name="He K."/>
            <person name="Yang H."/>
        </authorList>
    </citation>
    <scope>NUCLEOTIDE SEQUENCE [LARGE SCALE GENOMIC DNA]</scope>
    <source>
        <strain evidence="7 8">CMW7778B</strain>
    </source>
</reference>
<keyword evidence="2 4" id="KW-0808">Transferase</keyword>
<evidence type="ECO:0000256" key="4">
    <source>
        <dbReference type="PROSITE-ProRule" id="PRU01024"/>
    </source>
</evidence>
<dbReference type="Gene3D" id="2.40.50.1070">
    <property type="match status" value="1"/>
</dbReference>
<comment type="similarity">
    <text evidence="4">Belongs to the class I-like SAM-binding methyltransferase superfamily. RNA M5U methyltransferase family.</text>
</comment>
<dbReference type="SUPFAM" id="SSF53335">
    <property type="entry name" value="S-adenosyl-L-methionine-dependent methyltransferases"/>
    <property type="match status" value="1"/>
</dbReference>
<dbReference type="InterPro" id="IPR010280">
    <property type="entry name" value="U5_MeTrfase_fam"/>
</dbReference>
<dbReference type="InterPro" id="IPR012340">
    <property type="entry name" value="NA-bd_OB-fold"/>
</dbReference>
<dbReference type="Proteomes" id="UP000070505">
    <property type="component" value="Unassembled WGS sequence"/>
</dbReference>
<feature type="binding site" evidence="4">
    <location>
        <position position="273"/>
    </location>
    <ligand>
        <name>S-adenosyl-L-methionine</name>
        <dbReference type="ChEBI" id="CHEBI:59789"/>
    </ligand>
</feature>
<evidence type="ECO:0000256" key="2">
    <source>
        <dbReference type="ARBA" id="ARBA00022679"/>
    </source>
</evidence>
<evidence type="ECO:0000313" key="8">
    <source>
        <dbReference type="Proteomes" id="UP000070505"/>
    </source>
</evidence>
<evidence type="ECO:0000256" key="5">
    <source>
        <dbReference type="PROSITE-ProRule" id="PRU10015"/>
    </source>
</evidence>
<dbReference type="InterPro" id="IPR002792">
    <property type="entry name" value="TRAM_dom"/>
</dbReference>
<evidence type="ECO:0000256" key="1">
    <source>
        <dbReference type="ARBA" id="ARBA00022603"/>
    </source>
</evidence>
<evidence type="ECO:0000256" key="3">
    <source>
        <dbReference type="ARBA" id="ARBA00022691"/>
    </source>
</evidence>
<organism evidence="7 8">
    <name type="scientific">Gardnerella vaginalis</name>
    <dbReference type="NCBI Taxonomy" id="2702"/>
    <lineage>
        <taxon>Bacteria</taxon>
        <taxon>Bacillati</taxon>
        <taxon>Actinomycetota</taxon>
        <taxon>Actinomycetes</taxon>
        <taxon>Bifidobacteriales</taxon>
        <taxon>Bifidobacteriaceae</taxon>
        <taxon>Gardnerella</taxon>
    </lineage>
</organism>
<dbReference type="PANTHER" id="PTHR11061">
    <property type="entry name" value="RNA M5U METHYLTRANSFERASE"/>
    <property type="match status" value="1"/>
</dbReference>
<protein>
    <submittedName>
        <fullName evidence="7">TRAM domain protein</fullName>
    </submittedName>
</protein>
<feature type="active site" description="Nucleophile" evidence="4">
    <location>
        <position position="441"/>
    </location>
</feature>
<name>A0A135Z2D6_GARVA</name>
<dbReference type="PROSITE" id="PS50926">
    <property type="entry name" value="TRAM"/>
    <property type="match status" value="1"/>
</dbReference>
<dbReference type="InterPro" id="IPR030390">
    <property type="entry name" value="MeTrfase_TrmA_AS"/>
</dbReference>
<dbReference type="PROSITE" id="PS51687">
    <property type="entry name" value="SAM_MT_RNA_M5U"/>
    <property type="match status" value="1"/>
</dbReference>
<accession>A0A135Z2D6</accession>
<dbReference type="Pfam" id="PF01938">
    <property type="entry name" value="TRAM"/>
    <property type="match status" value="1"/>
</dbReference>
<dbReference type="SUPFAM" id="SSF50249">
    <property type="entry name" value="Nucleic acid-binding proteins"/>
    <property type="match status" value="1"/>
</dbReference>
<evidence type="ECO:0000313" key="7">
    <source>
        <dbReference type="EMBL" id="KXI15824.1"/>
    </source>
</evidence>
<dbReference type="PATRIC" id="fig|2702.101.peg.1244"/>
<dbReference type="GO" id="GO:0070041">
    <property type="term" value="F:rRNA (uridine-C5-)-methyltransferase activity"/>
    <property type="evidence" value="ECO:0007669"/>
    <property type="project" value="TreeGrafter"/>
</dbReference>
<feature type="active site" evidence="5">
    <location>
        <position position="441"/>
    </location>
</feature>
<feature type="binding site" evidence="4">
    <location>
        <position position="354"/>
    </location>
    <ligand>
        <name>S-adenosyl-L-methionine</name>
        <dbReference type="ChEBI" id="CHEBI:59789"/>
    </ligand>
</feature>
<feature type="domain" description="TRAM" evidence="6">
    <location>
        <begin position="1"/>
        <end position="57"/>
    </location>
</feature>
<dbReference type="InterPro" id="IPR029063">
    <property type="entry name" value="SAM-dependent_MTases_sf"/>
</dbReference>
<gene>
    <name evidence="7" type="ORF">HMPREF3230_01259</name>
</gene>
<dbReference type="Gene3D" id="2.40.50.140">
    <property type="entry name" value="Nucleic acid-binding proteins"/>
    <property type="match status" value="1"/>
</dbReference>
<dbReference type="RefSeq" id="WP_075523982.1">
    <property type="nucleotide sequence ID" value="NZ_KQ961876.1"/>
</dbReference>
<dbReference type="GO" id="GO:0070475">
    <property type="term" value="P:rRNA base methylation"/>
    <property type="evidence" value="ECO:0007669"/>
    <property type="project" value="TreeGrafter"/>
</dbReference>
<comment type="caution">
    <text evidence="7">The sequence shown here is derived from an EMBL/GenBank/DDBJ whole genome shotgun (WGS) entry which is preliminary data.</text>
</comment>
<sequence length="484" mass="52583">MQVTMRIERYADQGRCVGHLDGRVVFVRFALPGELVVVRMDEPMRAKAHFFTGEVVEVLEPSADRVEPKWKLAGPLAQGGGVGGADLIHVSLPGQIRWKSSVIANQFQRLAHMDVLDNDVRVERMPGDEELNGFNWRTRMELVADNEGRLSMRKRESHDRIAIDTMPLASRAVLAVADSLDLWNRKFEPNSQIRLAVPEPRVEGLDFGVDSSDNPSDKAALLSAIGENYALIVNDEIVAGSALLRERVRVAVDGDSSHMHTFDYDVDARGFWQIHREAPEHLVNYVLGLVRSALGGRTKNTVLWDLYSGSGLFTIPLATLANVGGDSAGAVGVGVSGAAGASGAAEPAHVLSIEGAPIAVKNARRNIGRAGLSRDVVEALEGDVAQTLESHVFKASKSSKIVRRFAHPDVVVLDPPRAGAKAQVCKQIAKSGVRSVVYVACDPTSLARDVGTFKELGYRVQSLRAFDLYPNTHHVETVVLMSRA</sequence>
<dbReference type="Pfam" id="PF05958">
    <property type="entry name" value="tRNA_U5-meth_tr"/>
    <property type="match status" value="1"/>
</dbReference>
<keyword evidence="1 4" id="KW-0489">Methyltransferase</keyword>
<dbReference type="AlphaFoldDB" id="A0A135Z2D6"/>
<dbReference type="PANTHER" id="PTHR11061:SF30">
    <property type="entry name" value="TRNA (URACIL(54)-C(5))-METHYLTRANSFERASE"/>
    <property type="match status" value="1"/>
</dbReference>
<feature type="binding site" evidence="4">
    <location>
        <position position="414"/>
    </location>
    <ligand>
        <name>S-adenosyl-L-methionine</name>
        <dbReference type="ChEBI" id="CHEBI:59789"/>
    </ligand>
</feature>
<proteinExistence type="inferred from homology"/>
<dbReference type="PROSITE" id="PS01230">
    <property type="entry name" value="TRMA_1"/>
    <property type="match status" value="1"/>
</dbReference>
<keyword evidence="3 4" id="KW-0949">S-adenosyl-L-methionine</keyword>
<dbReference type="Gene3D" id="3.40.50.150">
    <property type="entry name" value="Vaccinia Virus protein VP39"/>
    <property type="match status" value="2"/>
</dbReference>
<dbReference type="EMBL" id="LSRC01000057">
    <property type="protein sequence ID" value="KXI15824.1"/>
    <property type="molecule type" value="Genomic_DNA"/>
</dbReference>
<evidence type="ECO:0000259" key="6">
    <source>
        <dbReference type="PROSITE" id="PS50926"/>
    </source>
</evidence>